<feature type="transmembrane region" description="Helical" evidence="9">
    <location>
        <begin position="60"/>
        <end position="79"/>
    </location>
</feature>
<gene>
    <name evidence="9" type="primary">lnt</name>
    <name evidence="11" type="ordered locus">STAUR_4447</name>
</gene>
<dbReference type="Pfam" id="PF00795">
    <property type="entry name" value="CN_hydrolase"/>
    <property type="match status" value="1"/>
</dbReference>
<dbReference type="PANTHER" id="PTHR38686">
    <property type="entry name" value="APOLIPOPROTEIN N-ACYLTRANSFERASE"/>
    <property type="match status" value="1"/>
</dbReference>
<dbReference type="InterPro" id="IPR003010">
    <property type="entry name" value="C-N_Hydrolase"/>
</dbReference>
<reference evidence="11 12" key="1">
    <citation type="journal article" date="2011" name="Mol. Biol. Evol.">
        <title>Comparative genomic analysis of fruiting body formation in Myxococcales.</title>
        <authorList>
            <person name="Huntley S."/>
            <person name="Hamann N."/>
            <person name="Wegener-Feldbrugge S."/>
            <person name="Treuner-Lange A."/>
            <person name="Kube M."/>
            <person name="Reinhardt R."/>
            <person name="Klages S."/>
            <person name="Muller R."/>
            <person name="Ronning C.M."/>
            <person name="Nierman W.C."/>
            <person name="Sogaard-Andersen L."/>
        </authorList>
    </citation>
    <scope>NUCLEOTIDE SEQUENCE [LARGE SCALE GENOMIC DNA]</scope>
    <source>
        <strain evidence="11 12">DW4/3-1</strain>
    </source>
</reference>
<dbReference type="GO" id="GO:0005886">
    <property type="term" value="C:plasma membrane"/>
    <property type="evidence" value="ECO:0007669"/>
    <property type="project" value="UniProtKB-SubCell"/>
</dbReference>
<dbReference type="Proteomes" id="UP000001351">
    <property type="component" value="Chromosome"/>
</dbReference>
<dbReference type="EC" id="2.3.1.269" evidence="9"/>
<keyword evidence="4 9" id="KW-0808">Transferase</keyword>
<feature type="transmembrane region" description="Helical" evidence="9">
    <location>
        <begin position="12"/>
        <end position="28"/>
    </location>
</feature>
<feature type="transmembrane region" description="Helical" evidence="9">
    <location>
        <begin position="173"/>
        <end position="195"/>
    </location>
</feature>
<evidence type="ECO:0000256" key="1">
    <source>
        <dbReference type="ARBA" id="ARBA00004651"/>
    </source>
</evidence>
<protein>
    <recommendedName>
        <fullName evidence="9">Apolipoprotein N-acyltransferase</fullName>
        <shortName evidence="9">ALP N-acyltransferase</shortName>
        <ecNumber evidence="9">2.3.1.269</ecNumber>
    </recommendedName>
</protein>
<dbReference type="AlphaFoldDB" id="E3FVL3"/>
<keyword evidence="12" id="KW-1185">Reference proteome</keyword>
<dbReference type="GO" id="GO:0042158">
    <property type="term" value="P:lipoprotein biosynthetic process"/>
    <property type="evidence" value="ECO:0007669"/>
    <property type="project" value="UniProtKB-UniRule"/>
</dbReference>
<comment type="subcellular location">
    <subcellularLocation>
        <location evidence="9">Cell inner membrane</location>
        <topology evidence="9">Multi-pass membrane protein</topology>
    </subcellularLocation>
    <subcellularLocation>
        <location evidence="1">Cell membrane</location>
        <topology evidence="1">Multi-pass membrane protein</topology>
    </subcellularLocation>
</comment>
<feature type="transmembrane region" description="Helical" evidence="9">
    <location>
        <begin position="127"/>
        <end position="146"/>
    </location>
</feature>
<dbReference type="PROSITE" id="PS50263">
    <property type="entry name" value="CN_HYDROLASE"/>
    <property type="match status" value="1"/>
</dbReference>
<keyword evidence="6 9" id="KW-1133">Transmembrane helix</keyword>
<dbReference type="RefSeq" id="WP_013376257.1">
    <property type="nucleotide sequence ID" value="NC_014623.1"/>
</dbReference>
<evidence type="ECO:0000256" key="3">
    <source>
        <dbReference type="ARBA" id="ARBA00022475"/>
    </source>
</evidence>
<keyword evidence="9" id="KW-0997">Cell inner membrane</keyword>
<evidence type="ECO:0000256" key="5">
    <source>
        <dbReference type="ARBA" id="ARBA00022692"/>
    </source>
</evidence>
<dbReference type="Pfam" id="PF20154">
    <property type="entry name" value="LNT_N"/>
    <property type="match status" value="1"/>
</dbReference>
<evidence type="ECO:0000256" key="2">
    <source>
        <dbReference type="ARBA" id="ARBA00010065"/>
    </source>
</evidence>
<evidence type="ECO:0000259" key="10">
    <source>
        <dbReference type="PROSITE" id="PS50263"/>
    </source>
</evidence>
<organism evidence="11 12">
    <name type="scientific">Stigmatella aurantiaca (strain DW4/3-1)</name>
    <dbReference type="NCBI Taxonomy" id="378806"/>
    <lineage>
        <taxon>Bacteria</taxon>
        <taxon>Pseudomonadati</taxon>
        <taxon>Myxococcota</taxon>
        <taxon>Myxococcia</taxon>
        <taxon>Myxococcales</taxon>
        <taxon>Cystobacterineae</taxon>
        <taxon>Archangiaceae</taxon>
        <taxon>Stigmatella</taxon>
    </lineage>
</organism>
<dbReference type="STRING" id="378806.STAUR_4447"/>
<dbReference type="CDD" id="cd07571">
    <property type="entry name" value="ALP_N-acyl_transferase"/>
    <property type="match status" value="1"/>
</dbReference>
<dbReference type="UniPathway" id="UPA00666"/>
<proteinExistence type="inferred from homology"/>
<comment type="pathway">
    <text evidence="9">Protein modification; lipoprotein biosynthesis (N-acyl transfer).</text>
</comment>
<dbReference type="eggNOG" id="COG0815">
    <property type="taxonomic scope" value="Bacteria"/>
</dbReference>
<dbReference type="EMBL" id="CP002271">
    <property type="protein sequence ID" value="ADO72227.1"/>
    <property type="molecule type" value="Genomic_DNA"/>
</dbReference>
<dbReference type="NCBIfam" id="TIGR00546">
    <property type="entry name" value="lnt"/>
    <property type="match status" value="1"/>
</dbReference>
<keyword evidence="5 9" id="KW-0812">Transmembrane</keyword>
<dbReference type="OrthoDB" id="9804277at2"/>
<evidence type="ECO:0000256" key="9">
    <source>
        <dbReference type="HAMAP-Rule" id="MF_01148"/>
    </source>
</evidence>
<dbReference type="InterPro" id="IPR036526">
    <property type="entry name" value="C-N_Hydrolase_sf"/>
</dbReference>
<feature type="transmembrane region" description="Helical" evidence="9">
    <location>
        <begin position="91"/>
        <end position="115"/>
    </location>
</feature>
<evidence type="ECO:0000256" key="7">
    <source>
        <dbReference type="ARBA" id="ARBA00023136"/>
    </source>
</evidence>
<name>E3FVL3_STIAD</name>
<comment type="function">
    <text evidence="9">Catalyzes the phospholipid dependent N-acylation of the N-terminal cysteine of apolipoprotein, the last step in lipoprotein maturation.</text>
</comment>
<dbReference type="SUPFAM" id="SSF56317">
    <property type="entry name" value="Carbon-nitrogen hydrolase"/>
    <property type="match status" value="1"/>
</dbReference>
<dbReference type="PANTHER" id="PTHR38686:SF1">
    <property type="entry name" value="APOLIPOPROTEIN N-ACYLTRANSFERASE"/>
    <property type="match status" value="1"/>
</dbReference>
<evidence type="ECO:0000256" key="8">
    <source>
        <dbReference type="ARBA" id="ARBA00023315"/>
    </source>
</evidence>
<comment type="similarity">
    <text evidence="2 9">Belongs to the CN hydrolase family. Apolipoprotein N-acyltransferase subfamily.</text>
</comment>
<sequence>MSTGLSLGRRAGEIFLGSVAASLLVLLYGRVEAAWVWVGFVALVPWLAVLHRLRTAWQALAAGWVLSTVFTGIVFGWFADALREYAQSSGGWAYWLVLLLCAPVLQPQFITAALARHLARRAAPEGAFLRVGLTAALVYVGTEWAWPKLFADTLGHGLHGSVWLRQGADIAGAHGLTGVLFLVNECVLAAVRAFAAQGWKWPGSKPLRAPVGVAVALIGTLAAYGALRYRQVLEHVGTGPGLTVGVVQANITNYGQLAAKMGTFDALRMILDTHYALSDELMKDTRPDLLVWPETVYPTTFGSPKSEEGEEFDRELITFVGERQMPLIFGAYELAQEREFNAAMFLGPVGREEEKRLEFASYRKTLLFPLTEWIPEAVDTPWLRGLLPWLGTWKRGPGPQSLDFPLRGGRVLKVAPLICYEAIFPGYVAQAVSQGAELIVTLSNDSWFGTSAGPRLHLTLAAFRSIETRLPQVRATNSGISALITPTGDITREALVGQRAGVLMTVPPTQPMGTLMVAWGDWFGPTALVLGVALLLAQGLHARRRRPAGAPSASGQ</sequence>
<dbReference type="Gene3D" id="3.60.110.10">
    <property type="entry name" value="Carbon-nitrogen hydrolase"/>
    <property type="match status" value="1"/>
</dbReference>
<keyword evidence="8 9" id="KW-0012">Acyltransferase</keyword>
<dbReference type="KEGG" id="sur:STAUR_4447"/>
<dbReference type="HOGENOM" id="CLU_019563_1_2_7"/>
<evidence type="ECO:0000313" key="11">
    <source>
        <dbReference type="EMBL" id="ADO72227.1"/>
    </source>
</evidence>
<dbReference type="HAMAP" id="MF_01148">
    <property type="entry name" value="Lnt"/>
    <property type="match status" value="1"/>
</dbReference>
<keyword evidence="3 9" id="KW-1003">Cell membrane</keyword>
<dbReference type="GO" id="GO:0016410">
    <property type="term" value="F:N-acyltransferase activity"/>
    <property type="evidence" value="ECO:0007669"/>
    <property type="project" value="UniProtKB-UniRule"/>
</dbReference>
<accession>E3FVL3</accession>
<evidence type="ECO:0000256" key="4">
    <source>
        <dbReference type="ARBA" id="ARBA00022679"/>
    </source>
</evidence>
<comment type="catalytic activity">
    <reaction evidence="9">
        <text>N-terminal S-1,2-diacyl-sn-glyceryl-L-cysteinyl-[lipoprotein] + a glycerophospholipid = N-acyl-S-1,2-diacyl-sn-glyceryl-L-cysteinyl-[lipoprotein] + a 2-acyl-sn-glycero-3-phospholipid + H(+)</text>
        <dbReference type="Rhea" id="RHEA:48228"/>
        <dbReference type="Rhea" id="RHEA-COMP:14681"/>
        <dbReference type="Rhea" id="RHEA-COMP:14684"/>
        <dbReference type="ChEBI" id="CHEBI:15378"/>
        <dbReference type="ChEBI" id="CHEBI:136912"/>
        <dbReference type="ChEBI" id="CHEBI:140656"/>
        <dbReference type="ChEBI" id="CHEBI:140657"/>
        <dbReference type="ChEBI" id="CHEBI:140660"/>
        <dbReference type="EC" id="2.3.1.269"/>
    </reaction>
</comment>
<feature type="transmembrane region" description="Helical" evidence="9">
    <location>
        <begin position="207"/>
        <end position="227"/>
    </location>
</feature>
<feature type="domain" description="CN hydrolase" evidence="10">
    <location>
        <begin position="242"/>
        <end position="508"/>
    </location>
</feature>
<evidence type="ECO:0000313" key="12">
    <source>
        <dbReference type="Proteomes" id="UP000001351"/>
    </source>
</evidence>
<dbReference type="InterPro" id="IPR004563">
    <property type="entry name" value="Apolipo_AcylTrfase"/>
</dbReference>
<evidence type="ECO:0000256" key="6">
    <source>
        <dbReference type="ARBA" id="ARBA00022989"/>
    </source>
</evidence>
<dbReference type="InterPro" id="IPR045378">
    <property type="entry name" value="LNT_N"/>
</dbReference>
<feature type="transmembrane region" description="Helical" evidence="9">
    <location>
        <begin position="516"/>
        <end position="537"/>
    </location>
</feature>
<keyword evidence="7 9" id="KW-0472">Membrane</keyword>
<feature type="transmembrane region" description="Helical" evidence="9">
    <location>
        <begin position="34"/>
        <end position="53"/>
    </location>
</feature>